<name>A0AAP0N7X6_LIQFO</name>
<dbReference type="InterPro" id="IPR042197">
    <property type="entry name" value="Apaf_helical"/>
</dbReference>
<gene>
    <name evidence="10" type="ORF">L1049_010560</name>
</gene>
<keyword evidence="6" id="KW-0479">Metal-binding</keyword>
<dbReference type="GO" id="GO:0008270">
    <property type="term" value="F:zinc ion binding"/>
    <property type="evidence" value="ECO:0007669"/>
    <property type="project" value="UniProtKB-KW"/>
</dbReference>
<evidence type="ECO:0000256" key="3">
    <source>
        <dbReference type="ARBA" id="ARBA00022737"/>
    </source>
</evidence>
<dbReference type="Gene3D" id="3.40.50.300">
    <property type="entry name" value="P-loop containing nucleotide triphosphate hydrolases"/>
    <property type="match status" value="1"/>
</dbReference>
<dbReference type="SMART" id="SM00382">
    <property type="entry name" value="AAA"/>
    <property type="match status" value="1"/>
</dbReference>
<dbReference type="InterPro" id="IPR003593">
    <property type="entry name" value="AAA+_ATPase"/>
</dbReference>
<dbReference type="PRINTS" id="PR00364">
    <property type="entry name" value="DISEASERSIST"/>
</dbReference>
<dbReference type="FunFam" id="3.40.50.300:FF:001091">
    <property type="entry name" value="Probable disease resistance protein At1g61300"/>
    <property type="match status" value="1"/>
</dbReference>
<dbReference type="Pfam" id="PF23559">
    <property type="entry name" value="WHD_DRP"/>
    <property type="match status" value="1"/>
</dbReference>
<proteinExistence type="inferred from homology"/>
<keyword evidence="6" id="KW-0863">Zinc-finger</keyword>
<dbReference type="InterPro" id="IPR057135">
    <property type="entry name" value="At4g27190-like_LRR"/>
</dbReference>
<dbReference type="Gene3D" id="1.10.8.430">
    <property type="entry name" value="Helical domain of apoptotic protease-activating factors"/>
    <property type="match status" value="1"/>
</dbReference>
<comment type="caution">
    <text evidence="10">The sequence shown here is derived from an EMBL/GenBank/DDBJ whole genome shotgun (WGS) entry which is preliminary data.</text>
</comment>
<keyword evidence="5" id="KW-0067">ATP-binding</keyword>
<dbReference type="InterPro" id="IPR002182">
    <property type="entry name" value="NB-ARC"/>
</dbReference>
<dbReference type="GO" id="GO:0043531">
    <property type="term" value="F:ADP binding"/>
    <property type="evidence" value="ECO:0007669"/>
    <property type="project" value="InterPro"/>
</dbReference>
<keyword evidence="7" id="KW-0175">Coiled coil</keyword>
<dbReference type="Gene3D" id="1.10.10.10">
    <property type="entry name" value="Winged helix-like DNA-binding domain superfamily/Winged helix DNA-binding domain"/>
    <property type="match status" value="1"/>
</dbReference>
<evidence type="ECO:0000259" key="9">
    <source>
        <dbReference type="PROSITE" id="PS50158"/>
    </source>
</evidence>
<dbReference type="GO" id="GO:0005524">
    <property type="term" value="F:ATP binding"/>
    <property type="evidence" value="ECO:0007669"/>
    <property type="project" value="UniProtKB-KW"/>
</dbReference>
<dbReference type="InterPro" id="IPR025836">
    <property type="entry name" value="Zn_knuckle_CX2CX4HX4C"/>
</dbReference>
<dbReference type="Pfam" id="PF14392">
    <property type="entry name" value="zf-CCHC_4"/>
    <property type="match status" value="1"/>
</dbReference>
<dbReference type="SMART" id="SM00369">
    <property type="entry name" value="LRR_TYP"/>
    <property type="match status" value="3"/>
</dbReference>
<dbReference type="PROSITE" id="PS50158">
    <property type="entry name" value="ZF_CCHC"/>
    <property type="match status" value="1"/>
</dbReference>
<keyword evidence="5" id="KW-0547">Nucleotide-binding</keyword>
<evidence type="ECO:0000256" key="2">
    <source>
        <dbReference type="ARBA" id="ARBA00022614"/>
    </source>
</evidence>
<dbReference type="InterPro" id="IPR001878">
    <property type="entry name" value="Znf_CCHC"/>
</dbReference>
<feature type="coiled-coil region" evidence="7">
    <location>
        <begin position="643"/>
        <end position="670"/>
    </location>
</feature>
<protein>
    <recommendedName>
        <fullName evidence="9">CCHC-type domain-containing protein</fullName>
    </recommendedName>
</protein>
<dbReference type="InterPro" id="IPR001611">
    <property type="entry name" value="Leu-rich_rpt"/>
</dbReference>
<keyword evidence="3" id="KW-0677">Repeat</keyword>
<dbReference type="EMBL" id="JBBPBK010000016">
    <property type="protein sequence ID" value="KAK9268120.1"/>
    <property type="molecule type" value="Genomic_DNA"/>
</dbReference>
<evidence type="ECO:0000256" key="8">
    <source>
        <dbReference type="SAM" id="MobiDB-lite"/>
    </source>
</evidence>
<evidence type="ECO:0000256" key="1">
    <source>
        <dbReference type="ARBA" id="ARBA00008894"/>
    </source>
</evidence>
<keyword evidence="6" id="KW-0862">Zinc</keyword>
<dbReference type="Pfam" id="PF13855">
    <property type="entry name" value="LRR_8"/>
    <property type="match status" value="1"/>
</dbReference>
<feature type="domain" description="CCHC-type" evidence="9">
    <location>
        <begin position="208"/>
        <end position="221"/>
    </location>
</feature>
<dbReference type="GO" id="GO:0006952">
    <property type="term" value="P:defense response"/>
    <property type="evidence" value="ECO:0007669"/>
    <property type="project" value="UniProtKB-KW"/>
</dbReference>
<dbReference type="Pfam" id="PF14111">
    <property type="entry name" value="DUF4283"/>
    <property type="match status" value="1"/>
</dbReference>
<dbReference type="InterPro" id="IPR036388">
    <property type="entry name" value="WH-like_DNA-bd_sf"/>
</dbReference>
<dbReference type="PANTHER" id="PTHR33463">
    <property type="entry name" value="NB-ARC DOMAIN-CONTAINING PROTEIN-RELATED"/>
    <property type="match status" value="1"/>
</dbReference>
<keyword evidence="11" id="KW-1185">Reference proteome</keyword>
<dbReference type="InterPro" id="IPR032675">
    <property type="entry name" value="LRR_dom_sf"/>
</dbReference>
<dbReference type="SUPFAM" id="SSF52058">
    <property type="entry name" value="L domain-like"/>
    <property type="match status" value="1"/>
</dbReference>
<dbReference type="Gene3D" id="3.80.10.10">
    <property type="entry name" value="Ribonuclease Inhibitor"/>
    <property type="match status" value="2"/>
</dbReference>
<dbReference type="FunFam" id="1.10.8.430:FF:000003">
    <property type="entry name" value="Probable disease resistance protein At5g66910"/>
    <property type="match status" value="1"/>
</dbReference>
<dbReference type="InterPro" id="IPR027417">
    <property type="entry name" value="P-loop_NTPase"/>
</dbReference>
<comment type="similarity">
    <text evidence="1">Belongs to the disease resistance NB-LRR family.</text>
</comment>
<dbReference type="PANTHER" id="PTHR33463:SF209">
    <property type="entry name" value="DISEASE RESISTANCE PROTEIN RPS2-LIKE"/>
    <property type="match status" value="1"/>
</dbReference>
<dbReference type="InterPro" id="IPR058922">
    <property type="entry name" value="WHD_DRP"/>
</dbReference>
<sequence>MESEIMKRLLSFKLTEEEEEEIRVEGDDVKSGIQECSLSLIGKIFTDKPMNTNALMATLSQVWGMQNTVQVREVGLFIWQFMFDSDFHLKRVLKNGLWSFNNNLIVFKRWEPGLLVQQIDFNQTPFWIQLWGMHLEWLTKEVGDKFAARYGGALEVEVPSRGGRQGCMLRVRVNVQVGTPLRRCVKIVDDRGGHVLAELKYEQLPLFCYFCGILGHDERNCQGKIVVEEPPGELTNPYGSWLRAEMPKKQGVRGKEFSNPSHRETSPEFFAHRRSDGMAASLKHGIHGVVGNGREKRQSSGSFPPSFATGKEQVQGRQTAEGRPSGAVHRRVDKEAVVTPVVQRRESPVTDQEGTICGSVGGNSASNHGTGYTRFSEKAVENGNERSEEPAKEGIHIEGISRGIFCGTKDVRSDLFKHKSMDRPLVEPAGIAVEVGLQRATDVIGGKFSGEALHGPTEVFSVEPSLAIYGSHSGLVLDKMSGVELNPRGPHCEDTLLDVLISEGDISRVQLKRWKRKTRDVCMSGEDIPIESRMGKRKQSEENNQITGARPDLEGANDFGSLLTKDHQLARRFSGVYIFLASLLFFLDLIGGFVGNLSRNRAMEVIGGINAFTGIMRCLCAPHCLNGPCLLKMNYLKSPESQMEKLKRKVGELTARLNRINTKLETAKSQEGKEPKAEVSLWLMDVCNVENELCRFQQEIGSETKCLNGCFPNYLSRLRLGKRIHKKLKVVDALLERGQFSDDSLADLILKKGTELPTVTIVGKTTAERNFQEIWQCLTDDETGRIGVYGMGGVGKTTIMKQIHNQLLDEASNFDNVIWVTVSKETNLKNLQNSIARQVNIDILEETDELIRAARILESLRQRRKFVLILDDLWEVFPLEEIGIPSPTRGNGCKLILTTRLRGVCRGMETERDVELKVLTEEEAWSLFKDKVGTEVLLSPDIETIAKKVAKECDGLPLAIVVVGRALRKVNDVVEWENALTELRDSCMKRNGMEEKVFARLKFSYGRLRDDVTRACSLYCALYPEDHEIDTKELIEYWIWEGLMSDVGKIQANMRKGKIVVNELKDSCLLESVGQYEGVEYVKMHDLIRDMAIDISRMNPRCMVKAGLGLTEAPIKEEWLEDVQRVSLMRNDLKNLRGQPKCNKLCTLLLRSNSLLDKISDSFFFKMQQLKVLDLSYTGIKQLPMSMSFLGNLSALLLRHCTELTKVPSLKNLSRLKVLDLSYTPITELPQGMDMLTNLRRLNISSAEVHCFPAGLVGKFKHLEELLLANTNIRWGSNIGDLIKLMNLAIVEIAFRDAEVLDCYTRSGHWHQLEDFRICVGDSQELSKLGKKSIQVTKEHLKGKPLWLPSNTSCLRVNNCDGISRLSMCLLDVSHLIECKITGCRNMECIVLAGENNLPTLEKLELEWLLDLRMLCKGDVPPDTFRCLKILDVTGCYILKQLFSPTLLQHLQNLEVIRVSFCEEMVEIIATVEENEAEQEEEIVEEINSSTATMIKLPRLQELELMSLDELKSIYKGVMICDSLHTIKVENCPKLKRLPLSIGNGQAPPAALKQIIGSQEWWGSLQWYHHDDTAFFPQFLVIKPN</sequence>
<accession>A0AAP0N7X6</accession>
<feature type="region of interest" description="Disordered" evidence="8">
    <location>
        <begin position="290"/>
        <end position="370"/>
    </location>
</feature>
<organism evidence="10 11">
    <name type="scientific">Liquidambar formosana</name>
    <name type="common">Formosan gum</name>
    <dbReference type="NCBI Taxonomy" id="63359"/>
    <lineage>
        <taxon>Eukaryota</taxon>
        <taxon>Viridiplantae</taxon>
        <taxon>Streptophyta</taxon>
        <taxon>Embryophyta</taxon>
        <taxon>Tracheophyta</taxon>
        <taxon>Spermatophyta</taxon>
        <taxon>Magnoliopsida</taxon>
        <taxon>eudicotyledons</taxon>
        <taxon>Gunneridae</taxon>
        <taxon>Pentapetalae</taxon>
        <taxon>Saxifragales</taxon>
        <taxon>Altingiaceae</taxon>
        <taxon>Liquidambar</taxon>
    </lineage>
</organism>
<dbReference type="GO" id="GO:0003676">
    <property type="term" value="F:nucleic acid binding"/>
    <property type="evidence" value="ECO:0007669"/>
    <property type="project" value="InterPro"/>
</dbReference>
<keyword evidence="4" id="KW-0611">Plant defense</keyword>
<evidence type="ECO:0000256" key="6">
    <source>
        <dbReference type="PROSITE-ProRule" id="PRU00047"/>
    </source>
</evidence>
<dbReference type="Pfam" id="PF23247">
    <property type="entry name" value="LRR_RPS2"/>
    <property type="match status" value="1"/>
</dbReference>
<evidence type="ECO:0000256" key="7">
    <source>
        <dbReference type="SAM" id="Coils"/>
    </source>
</evidence>
<reference evidence="10 11" key="1">
    <citation type="journal article" date="2024" name="Plant J.">
        <title>Genome sequences and population genomics reveal climatic adaptation and genomic divergence between two closely related sweetgum species.</title>
        <authorList>
            <person name="Xu W.Q."/>
            <person name="Ren C.Q."/>
            <person name="Zhang X.Y."/>
            <person name="Comes H.P."/>
            <person name="Liu X.H."/>
            <person name="Li Y.G."/>
            <person name="Kettle C.J."/>
            <person name="Jalonen R."/>
            <person name="Gaisberger H."/>
            <person name="Ma Y.Z."/>
            <person name="Qiu Y.X."/>
        </authorList>
    </citation>
    <scope>NUCLEOTIDE SEQUENCE [LARGE SCALE GENOMIC DNA]</scope>
    <source>
        <strain evidence="10">Hangzhou</strain>
    </source>
</reference>
<dbReference type="SUPFAM" id="SSF52540">
    <property type="entry name" value="P-loop containing nucleoside triphosphate hydrolases"/>
    <property type="match status" value="1"/>
</dbReference>
<evidence type="ECO:0000256" key="4">
    <source>
        <dbReference type="ARBA" id="ARBA00022821"/>
    </source>
</evidence>
<dbReference type="InterPro" id="IPR003591">
    <property type="entry name" value="Leu-rich_rpt_typical-subtyp"/>
</dbReference>
<dbReference type="InterPro" id="IPR025558">
    <property type="entry name" value="DUF4283"/>
</dbReference>
<evidence type="ECO:0000256" key="5">
    <source>
        <dbReference type="ARBA" id="ARBA00022840"/>
    </source>
</evidence>
<dbReference type="InterPro" id="IPR050905">
    <property type="entry name" value="Plant_NBS-LRR"/>
</dbReference>
<dbReference type="Pfam" id="PF00931">
    <property type="entry name" value="NB-ARC"/>
    <property type="match status" value="1"/>
</dbReference>
<evidence type="ECO:0000313" key="11">
    <source>
        <dbReference type="Proteomes" id="UP001415857"/>
    </source>
</evidence>
<dbReference type="Proteomes" id="UP001415857">
    <property type="component" value="Unassembled WGS sequence"/>
</dbReference>
<feature type="coiled-coil region" evidence="7">
    <location>
        <begin position="1462"/>
        <end position="1489"/>
    </location>
</feature>
<keyword evidence="2" id="KW-0433">Leucine-rich repeat</keyword>
<dbReference type="FunFam" id="1.10.10.10:FF:000322">
    <property type="entry name" value="Probable disease resistance protein At1g63360"/>
    <property type="match status" value="1"/>
</dbReference>
<evidence type="ECO:0000313" key="10">
    <source>
        <dbReference type="EMBL" id="KAK9268120.1"/>
    </source>
</evidence>